<reference evidence="4" key="2">
    <citation type="submission" date="2018-02" db="UniProtKB">
        <authorList>
            <consortium name="EnsemblPlants"/>
        </authorList>
    </citation>
    <scope>IDENTIFICATION</scope>
    <source>
        <strain evidence="4">Williams 82</strain>
    </source>
</reference>
<feature type="transmembrane region" description="Helical" evidence="2">
    <location>
        <begin position="173"/>
        <end position="195"/>
    </location>
</feature>
<evidence type="ECO:0000256" key="1">
    <source>
        <dbReference type="SAM" id="MobiDB-lite"/>
    </source>
</evidence>
<accession>I1M870</accession>
<dbReference type="AlphaFoldDB" id="I1M870"/>
<protein>
    <recommendedName>
        <fullName evidence="6">Transmembrane protein</fullName>
    </recommendedName>
</protein>
<dbReference type="KEGG" id="gmx:102665063"/>
<keyword evidence="5" id="KW-1185">Reference proteome</keyword>
<dbReference type="HOGENOM" id="CLU_060641_0_0_1"/>
<dbReference type="EnsemblPlants" id="KRH15124">
    <property type="protein sequence ID" value="KRH15124"/>
    <property type="gene ID" value="GLYMA_14G069900"/>
</dbReference>
<dbReference type="Gramene" id="KRH15124">
    <property type="protein sequence ID" value="KRH15124"/>
    <property type="gene ID" value="GLYMA_14G069900"/>
</dbReference>
<dbReference type="PaxDb" id="3847-GLYMA14G07610.1"/>
<dbReference type="Proteomes" id="UP000008827">
    <property type="component" value="Chromosome 14"/>
</dbReference>
<keyword evidence="2" id="KW-1133">Transmembrane helix</keyword>
<feature type="region of interest" description="Disordered" evidence="1">
    <location>
        <begin position="283"/>
        <end position="311"/>
    </location>
</feature>
<proteinExistence type="predicted"/>
<sequence>MLEALLWSFFISPLKIVWESLRILESNKLVFTSILCFTTLPLSFLTFTLAISTFPLQSRVLHLESVARVAGTRVEARHVWHESRDDAISLLRTRALFALLCFPLSLAAAVSAVHATASAAQGKPAALRGSNWKRPAVTVVFVYVVLMAFAPVPRVLAAAAFTSPPWIRILVRAIGSGLEVYLMTVLSLSLVVSVIEDRVGWEAIRVGSGLIRGRRACGWILSGSFVLVSGLMNRKVEVLLLENENSEIGVFDKSVLVCSYALVVLVSYVVTTVFYCDSRRRHHDNGGGIKEPQPQDDHEIEDSVVVDSSQL</sequence>
<evidence type="ECO:0000313" key="5">
    <source>
        <dbReference type="Proteomes" id="UP000008827"/>
    </source>
</evidence>
<name>I1M870_SOYBN</name>
<reference evidence="3" key="3">
    <citation type="submission" date="2018-07" db="EMBL/GenBank/DDBJ databases">
        <title>WGS assembly of Glycine max.</title>
        <authorList>
            <person name="Schmutz J."/>
            <person name="Cannon S."/>
            <person name="Schlueter J."/>
            <person name="Ma J."/>
            <person name="Mitros T."/>
            <person name="Nelson W."/>
            <person name="Hyten D."/>
            <person name="Song Q."/>
            <person name="Thelen J."/>
            <person name="Cheng J."/>
            <person name="Xu D."/>
            <person name="Hellsten U."/>
            <person name="May G."/>
            <person name="Yu Y."/>
            <person name="Sakurai T."/>
            <person name="Umezawa T."/>
            <person name="Bhattacharyya M."/>
            <person name="Sandhu D."/>
            <person name="Valliyodan B."/>
            <person name="Lindquist E."/>
            <person name="Peto M."/>
            <person name="Grant D."/>
            <person name="Shu S."/>
            <person name="Goodstein D."/>
            <person name="Barry K."/>
            <person name="Futrell-Griggs M."/>
            <person name="Abernathy B."/>
            <person name="Du J."/>
            <person name="Tian Z."/>
            <person name="Zhu L."/>
            <person name="Gill N."/>
            <person name="Joshi T."/>
            <person name="Libault M."/>
            <person name="Sethuraman A."/>
            <person name="Zhang X."/>
            <person name="Shinozaki K."/>
            <person name="Nguyen H."/>
            <person name="Wing R."/>
            <person name="Cregan P."/>
            <person name="Specht J."/>
            <person name="Grimwood J."/>
            <person name="Rokhsar D."/>
            <person name="Stacey G."/>
            <person name="Shoemaker R."/>
            <person name="Jackson S."/>
        </authorList>
    </citation>
    <scope>NUCLEOTIDE SEQUENCE</scope>
    <source>
        <tissue evidence="3">Callus</tissue>
    </source>
</reference>
<dbReference type="GeneID" id="102665063"/>
<reference evidence="3 4" key="1">
    <citation type="journal article" date="2010" name="Nature">
        <title>Genome sequence of the palaeopolyploid soybean.</title>
        <authorList>
            <person name="Schmutz J."/>
            <person name="Cannon S.B."/>
            <person name="Schlueter J."/>
            <person name="Ma J."/>
            <person name="Mitros T."/>
            <person name="Nelson W."/>
            <person name="Hyten D.L."/>
            <person name="Song Q."/>
            <person name="Thelen J.J."/>
            <person name="Cheng J."/>
            <person name="Xu D."/>
            <person name="Hellsten U."/>
            <person name="May G.D."/>
            <person name="Yu Y."/>
            <person name="Sakurai T."/>
            <person name="Umezawa T."/>
            <person name="Bhattacharyya M.K."/>
            <person name="Sandhu D."/>
            <person name="Valliyodan B."/>
            <person name="Lindquist E."/>
            <person name="Peto M."/>
            <person name="Grant D."/>
            <person name="Shu S."/>
            <person name="Goodstein D."/>
            <person name="Barry K."/>
            <person name="Futrell-Griggs M."/>
            <person name="Abernathy B."/>
            <person name="Du J."/>
            <person name="Tian Z."/>
            <person name="Zhu L."/>
            <person name="Gill N."/>
            <person name="Joshi T."/>
            <person name="Libault M."/>
            <person name="Sethuraman A."/>
            <person name="Zhang X.-C."/>
            <person name="Shinozaki K."/>
            <person name="Nguyen H.T."/>
            <person name="Wing R.A."/>
            <person name="Cregan P."/>
            <person name="Specht J."/>
            <person name="Grimwood J."/>
            <person name="Rokhsar D."/>
            <person name="Stacey G."/>
            <person name="Shoemaker R.C."/>
            <person name="Jackson S.A."/>
        </authorList>
    </citation>
    <scope>NUCLEOTIDE SEQUENCE [LARGE SCALE GENOMIC DNA]</scope>
    <source>
        <strain evidence="4">cv. Williams 82</strain>
        <tissue evidence="3">Callus</tissue>
    </source>
</reference>
<feature type="transmembrane region" description="Helical" evidence="2">
    <location>
        <begin position="254"/>
        <end position="276"/>
    </location>
</feature>
<keyword evidence="2" id="KW-0472">Membrane</keyword>
<feature type="transmembrane region" description="Helical" evidence="2">
    <location>
        <begin position="216"/>
        <end position="234"/>
    </location>
</feature>
<dbReference type="GO" id="GO:0016020">
    <property type="term" value="C:membrane"/>
    <property type="evidence" value="ECO:0000318"/>
    <property type="project" value="GO_Central"/>
</dbReference>
<feature type="transmembrane region" description="Helical" evidence="2">
    <location>
        <begin position="136"/>
        <end position="161"/>
    </location>
</feature>
<gene>
    <name evidence="4" type="primary">LOC102665063</name>
    <name evidence="3" type="ORF">GLYMA_14G069900</name>
</gene>
<dbReference type="OrthoDB" id="1293150at2759"/>
<feature type="transmembrane region" description="Helical" evidence="2">
    <location>
        <begin position="95"/>
        <end position="115"/>
    </location>
</feature>
<dbReference type="eggNOG" id="ENOG502RXUR">
    <property type="taxonomic scope" value="Eukaryota"/>
</dbReference>
<dbReference type="OMA" id="VEARHVW"/>
<dbReference type="RefSeq" id="XP_006596619.1">
    <property type="nucleotide sequence ID" value="XM_006596556.1"/>
</dbReference>
<dbReference type="PANTHER" id="PTHR33133:SF20">
    <property type="entry name" value="PROTEIN, PUTATIVE-RELATED"/>
    <property type="match status" value="1"/>
</dbReference>
<dbReference type="PANTHER" id="PTHR33133">
    <property type="entry name" value="OS08G0107100 PROTEIN-RELATED"/>
    <property type="match status" value="1"/>
</dbReference>
<evidence type="ECO:0000313" key="3">
    <source>
        <dbReference type="EMBL" id="KRH15124.1"/>
    </source>
</evidence>
<dbReference type="EMBL" id="CM000847">
    <property type="protein sequence ID" value="KRH15124.1"/>
    <property type="molecule type" value="Genomic_DNA"/>
</dbReference>
<evidence type="ECO:0008006" key="6">
    <source>
        <dbReference type="Google" id="ProtNLM"/>
    </source>
</evidence>
<feature type="transmembrane region" description="Helical" evidence="2">
    <location>
        <begin position="29"/>
        <end position="51"/>
    </location>
</feature>
<keyword evidence="2" id="KW-0812">Transmembrane</keyword>
<evidence type="ECO:0000313" key="4">
    <source>
        <dbReference type="EnsemblPlants" id="KRH15124"/>
    </source>
</evidence>
<organism evidence="4">
    <name type="scientific">Glycine max</name>
    <name type="common">Soybean</name>
    <name type="synonym">Glycine hispida</name>
    <dbReference type="NCBI Taxonomy" id="3847"/>
    <lineage>
        <taxon>Eukaryota</taxon>
        <taxon>Viridiplantae</taxon>
        <taxon>Streptophyta</taxon>
        <taxon>Embryophyta</taxon>
        <taxon>Tracheophyta</taxon>
        <taxon>Spermatophyta</taxon>
        <taxon>Magnoliopsida</taxon>
        <taxon>eudicotyledons</taxon>
        <taxon>Gunneridae</taxon>
        <taxon>Pentapetalae</taxon>
        <taxon>rosids</taxon>
        <taxon>fabids</taxon>
        <taxon>Fabales</taxon>
        <taxon>Fabaceae</taxon>
        <taxon>Papilionoideae</taxon>
        <taxon>50 kb inversion clade</taxon>
        <taxon>NPAAA clade</taxon>
        <taxon>indigoferoid/millettioid clade</taxon>
        <taxon>Phaseoleae</taxon>
        <taxon>Glycine</taxon>
        <taxon>Glycine subgen. Soja</taxon>
    </lineage>
</organism>
<evidence type="ECO:0000256" key="2">
    <source>
        <dbReference type="SAM" id="Phobius"/>
    </source>
</evidence>